<comment type="caution">
    <text evidence="2">The sequence shown here is derived from an EMBL/GenBank/DDBJ whole genome shotgun (WGS) entry which is preliminary data.</text>
</comment>
<dbReference type="EMBL" id="CACVBS010000104">
    <property type="protein sequence ID" value="CAA7271296.1"/>
    <property type="molecule type" value="Genomic_DNA"/>
</dbReference>
<accession>A0A8S0W5G3</accession>
<proteinExistence type="predicted"/>
<evidence type="ECO:0000313" key="3">
    <source>
        <dbReference type="Proteomes" id="UP000467700"/>
    </source>
</evidence>
<protein>
    <submittedName>
        <fullName evidence="2">Uncharacterized protein</fullName>
    </submittedName>
</protein>
<name>A0A8S0W5G3_CYCAE</name>
<feature type="compositionally biased region" description="Basic and acidic residues" evidence="1">
    <location>
        <begin position="39"/>
        <end position="50"/>
    </location>
</feature>
<evidence type="ECO:0000256" key="1">
    <source>
        <dbReference type="SAM" id="MobiDB-lite"/>
    </source>
</evidence>
<organism evidence="2 3">
    <name type="scientific">Cyclocybe aegerita</name>
    <name type="common">Black poplar mushroom</name>
    <name type="synonym">Agrocybe aegerita</name>
    <dbReference type="NCBI Taxonomy" id="1973307"/>
    <lineage>
        <taxon>Eukaryota</taxon>
        <taxon>Fungi</taxon>
        <taxon>Dikarya</taxon>
        <taxon>Basidiomycota</taxon>
        <taxon>Agaricomycotina</taxon>
        <taxon>Agaricomycetes</taxon>
        <taxon>Agaricomycetidae</taxon>
        <taxon>Agaricales</taxon>
        <taxon>Agaricineae</taxon>
        <taxon>Bolbitiaceae</taxon>
        <taxon>Cyclocybe</taxon>
    </lineage>
</organism>
<feature type="region of interest" description="Disordered" evidence="1">
    <location>
        <begin position="1"/>
        <end position="50"/>
    </location>
</feature>
<reference evidence="2 3" key="1">
    <citation type="submission" date="2020-01" db="EMBL/GenBank/DDBJ databases">
        <authorList>
            <person name="Gupta K D."/>
        </authorList>
    </citation>
    <scope>NUCLEOTIDE SEQUENCE [LARGE SCALE GENOMIC DNA]</scope>
</reference>
<evidence type="ECO:0000313" key="2">
    <source>
        <dbReference type="EMBL" id="CAA7271296.1"/>
    </source>
</evidence>
<dbReference type="AlphaFoldDB" id="A0A8S0W5G3"/>
<keyword evidence="3" id="KW-1185">Reference proteome</keyword>
<feature type="region of interest" description="Disordered" evidence="1">
    <location>
        <begin position="152"/>
        <end position="186"/>
    </location>
</feature>
<dbReference type="Proteomes" id="UP000467700">
    <property type="component" value="Unassembled WGS sequence"/>
</dbReference>
<sequence length="258" mass="27856">MNTAPHGPGRGPPWNPHQASYASGGPPSGTSALGLTFNEADKPKSLDDEESRIHINDRLVRAAARNHEESKRRFSYDYPVPIRRPPSCPPPIASRPATAHAPSFFLPAPPAGQWPYPMPGQAYGTTTNYAGYSANSGSAYQNAHHRHAIASAPLVPDPSWPNPPARRASVQWPPQAPNQASASWGFPRNAATFEPPAFNPQAAPYHAPPQYLDLSSTAPRSAPAYNFPSYVVPSGLQWPPAPFVLLPPSFPHQPCNPY</sequence>
<feature type="compositionally biased region" description="Pro residues" evidence="1">
    <location>
        <begin position="155"/>
        <end position="164"/>
    </location>
</feature>
<dbReference type="OrthoDB" id="10339569at2759"/>
<gene>
    <name evidence="2" type="ORF">AAE3_LOCUS13552</name>
</gene>